<gene>
    <name evidence="2" type="ORF">L3X38_010530</name>
</gene>
<keyword evidence="3" id="KW-1185">Reference proteome</keyword>
<dbReference type="EMBL" id="JAJFAZ020000002">
    <property type="protein sequence ID" value="KAI5342654.1"/>
    <property type="molecule type" value="Genomic_DNA"/>
</dbReference>
<feature type="compositionally biased region" description="Low complexity" evidence="1">
    <location>
        <begin position="235"/>
        <end position="253"/>
    </location>
</feature>
<accession>A0AAD4ZE86</accession>
<name>A0AAD4ZE86_PRUDU</name>
<proteinExistence type="predicted"/>
<comment type="caution">
    <text evidence="2">The sequence shown here is derived from an EMBL/GenBank/DDBJ whole genome shotgun (WGS) entry which is preliminary data.</text>
</comment>
<organism evidence="2 3">
    <name type="scientific">Prunus dulcis</name>
    <name type="common">Almond</name>
    <name type="synonym">Amygdalus dulcis</name>
    <dbReference type="NCBI Taxonomy" id="3755"/>
    <lineage>
        <taxon>Eukaryota</taxon>
        <taxon>Viridiplantae</taxon>
        <taxon>Streptophyta</taxon>
        <taxon>Embryophyta</taxon>
        <taxon>Tracheophyta</taxon>
        <taxon>Spermatophyta</taxon>
        <taxon>Magnoliopsida</taxon>
        <taxon>eudicotyledons</taxon>
        <taxon>Gunneridae</taxon>
        <taxon>Pentapetalae</taxon>
        <taxon>rosids</taxon>
        <taxon>fabids</taxon>
        <taxon>Rosales</taxon>
        <taxon>Rosaceae</taxon>
        <taxon>Amygdaloideae</taxon>
        <taxon>Amygdaleae</taxon>
        <taxon>Prunus</taxon>
    </lineage>
</organism>
<feature type="region of interest" description="Disordered" evidence="1">
    <location>
        <begin position="219"/>
        <end position="266"/>
    </location>
</feature>
<dbReference type="Proteomes" id="UP001054821">
    <property type="component" value="Chromosome 2"/>
</dbReference>
<protein>
    <recommendedName>
        <fullName evidence="4">Retrotransposon gag domain-containing protein</fullName>
    </recommendedName>
</protein>
<evidence type="ECO:0008006" key="4">
    <source>
        <dbReference type="Google" id="ProtNLM"/>
    </source>
</evidence>
<dbReference type="AlphaFoldDB" id="A0AAD4ZE86"/>
<reference evidence="2 3" key="1">
    <citation type="journal article" date="2022" name="G3 (Bethesda)">
        <title>Whole-genome sequence and methylome profiling of the almond [Prunus dulcis (Mill.) D.A. Webb] cultivar 'Nonpareil'.</title>
        <authorList>
            <person name="D'Amico-Willman K.M."/>
            <person name="Ouma W.Z."/>
            <person name="Meulia T."/>
            <person name="Sideli G.M."/>
            <person name="Gradziel T.M."/>
            <person name="Fresnedo-Ramirez J."/>
        </authorList>
    </citation>
    <scope>NUCLEOTIDE SEQUENCE [LARGE SCALE GENOMIC DNA]</scope>
    <source>
        <strain evidence="2">Clone GOH B32 T37-40</strain>
    </source>
</reference>
<evidence type="ECO:0000256" key="1">
    <source>
        <dbReference type="SAM" id="MobiDB-lite"/>
    </source>
</evidence>
<feature type="compositionally biased region" description="Basic residues" evidence="1">
    <location>
        <begin position="1"/>
        <end position="10"/>
    </location>
</feature>
<evidence type="ECO:0000313" key="3">
    <source>
        <dbReference type="Proteomes" id="UP001054821"/>
    </source>
</evidence>
<evidence type="ECO:0000313" key="2">
    <source>
        <dbReference type="EMBL" id="KAI5342654.1"/>
    </source>
</evidence>
<feature type="region of interest" description="Disordered" evidence="1">
    <location>
        <begin position="1"/>
        <end position="63"/>
    </location>
</feature>
<sequence length="266" mass="29761">MGPKRGGFRRGTRESSRVRGQNPPPEQEEFPIPAPVPEPVEQSFVGGPSGAAPPIPTMPGDPNFQQTLELLTQALSRTRQSRDPSLGYADQAKRIGAIDFDGDGHPAVAEEWIERMEWIMEVMAVPQNRRVTLATFFLIRNARHWWESVKRRYRDPSAITWQLFRAAFDIEDENKKCQLFTRGLKASIRDIVISQRLTNFGDLVSASLIESRQMMVRAQGEPRRRQFDIGGPNQGSSKRGSYSSGSSSGRIYGVFPPGVSSSRDSN</sequence>